<protein>
    <submittedName>
        <fullName evidence="2">Prepilin-type N-terminal cleavage/methylation domain-containing protein</fullName>
    </submittedName>
</protein>
<evidence type="ECO:0000256" key="1">
    <source>
        <dbReference type="SAM" id="Phobius"/>
    </source>
</evidence>
<dbReference type="STRING" id="1123272.SAMN02745824_3349"/>
<dbReference type="EMBL" id="FSQW01000002">
    <property type="protein sequence ID" value="SIO20644.1"/>
    <property type="molecule type" value="Genomic_DNA"/>
</dbReference>
<keyword evidence="1" id="KW-0472">Membrane</keyword>
<keyword evidence="1" id="KW-0812">Transmembrane</keyword>
<keyword evidence="1" id="KW-1133">Transmembrane helix</keyword>
<name>A0A1N6HLC6_9SPHN</name>
<organism evidence="2 3">
    <name type="scientific">Parasphingorhabdus marina DSM 22363</name>
    <dbReference type="NCBI Taxonomy" id="1123272"/>
    <lineage>
        <taxon>Bacteria</taxon>
        <taxon>Pseudomonadati</taxon>
        <taxon>Pseudomonadota</taxon>
        <taxon>Alphaproteobacteria</taxon>
        <taxon>Sphingomonadales</taxon>
        <taxon>Sphingomonadaceae</taxon>
        <taxon>Parasphingorhabdus</taxon>
    </lineage>
</organism>
<reference evidence="3" key="1">
    <citation type="submission" date="2016-11" db="EMBL/GenBank/DDBJ databases">
        <authorList>
            <person name="Varghese N."/>
            <person name="Submissions S."/>
        </authorList>
    </citation>
    <scope>NUCLEOTIDE SEQUENCE [LARGE SCALE GENOMIC DNA]</scope>
    <source>
        <strain evidence="3">DSM 22363</strain>
    </source>
</reference>
<dbReference type="Pfam" id="PF07963">
    <property type="entry name" value="N_methyl"/>
    <property type="match status" value="1"/>
</dbReference>
<evidence type="ECO:0000313" key="3">
    <source>
        <dbReference type="Proteomes" id="UP000185192"/>
    </source>
</evidence>
<dbReference type="NCBIfam" id="TIGR02532">
    <property type="entry name" value="IV_pilin_GFxxxE"/>
    <property type="match status" value="1"/>
</dbReference>
<accession>A0A1N6HLC6</accession>
<feature type="transmembrane region" description="Helical" evidence="1">
    <location>
        <begin position="15"/>
        <end position="35"/>
    </location>
</feature>
<dbReference type="Proteomes" id="UP000185192">
    <property type="component" value="Unassembled WGS sequence"/>
</dbReference>
<dbReference type="AlphaFoldDB" id="A0A1N6HLC6"/>
<dbReference type="PROSITE" id="PS00409">
    <property type="entry name" value="PROKAR_NTER_METHYL"/>
    <property type="match status" value="1"/>
</dbReference>
<evidence type="ECO:0000313" key="2">
    <source>
        <dbReference type="EMBL" id="SIO20644.1"/>
    </source>
</evidence>
<dbReference type="InterPro" id="IPR012902">
    <property type="entry name" value="N_methyl_site"/>
</dbReference>
<gene>
    <name evidence="2" type="ORF">SAMN02745824_3349</name>
</gene>
<dbReference type="RefSeq" id="WP_074206223.1">
    <property type="nucleotide sequence ID" value="NZ_FSQW01000002.1"/>
</dbReference>
<keyword evidence="3" id="KW-1185">Reference proteome</keyword>
<proteinExistence type="predicted"/>
<sequence>MSSTTPPFKTGERGFTLVEVLVALVATAFLVAILLDGSVSAAARQQDNALAQQALSVAQSRIDDLRDISGAPAQRNGEEDGVRWTLQEREIARDRRGAFILVEARISAGSEDKPQLITFQKRYVRSLIVR</sequence>